<evidence type="ECO:0000256" key="1">
    <source>
        <dbReference type="ARBA" id="ARBA00001554"/>
    </source>
</evidence>
<evidence type="ECO:0000313" key="6">
    <source>
        <dbReference type="EMBL" id="KAG0653712.1"/>
    </source>
</evidence>
<name>A0A9P7B3D7_RHOMI</name>
<dbReference type="Proteomes" id="UP000777482">
    <property type="component" value="Unassembled WGS sequence"/>
</dbReference>
<dbReference type="GO" id="GO:0008124">
    <property type="term" value="F:4-alpha-hydroxytetrahydrobiopterin dehydratase activity"/>
    <property type="evidence" value="ECO:0007669"/>
    <property type="project" value="UniProtKB-EC"/>
</dbReference>
<keyword evidence="4" id="KW-0456">Lyase</keyword>
<gene>
    <name evidence="7" type="primary">OMT2_2</name>
    <name evidence="6" type="synonym">OMT2_1</name>
    <name evidence="6" type="ORF">C6P46_002336</name>
    <name evidence="7" type="ORF">C6P46_006946</name>
</gene>
<dbReference type="OrthoDB" id="277398at2759"/>
<accession>A0A9P7B3D7</accession>
<dbReference type="InterPro" id="IPR036428">
    <property type="entry name" value="PCD_sf"/>
</dbReference>
<dbReference type="Gene3D" id="3.30.1360.20">
    <property type="entry name" value="Transcriptional coactivator/pterin dehydratase"/>
    <property type="match status" value="1"/>
</dbReference>
<dbReference type="SUPFAM" id="SSF55248">
    <property type="entry name" value="PCD-like"/>
    <property type="match status" value="1"/>
</dbReference>
<dbReference type="InterPro" id="IPR001533">
    <property type="entry name" value="Pterin_deHydtase"/>
</dbReference>
<proteinExistence type="inferred from homology"/>
<sequence>MATTSNAALRKELATPESLQALREKGWSVSPEAAEGSAQKLLRDYKFKNFVEAWGFMSRVAIWAEKLNHHPEWSNVYNRVSIALTTHDQGNRLTALDVKLAERIEQLAGDQQV</sequence>
<evidence type="ECO:0000313" key="8">
    <source>
        <dbReference type="Proteomes" id="UP000777482"/>
    </source>
</evidence>
<dbReference type="EMBL" id="PUHQ01000091">
    <property type="protein sequence ID" value="KAG0656841.1"/>
    <property type="molecule type" value="Genomic_DNA"/>
</dbReference>
<dbReference type="GO" id="GO:0006729">
    <property type="term" value="P:tetrahydrobiopterin biosynthetic process"/>
    <property type="evidence" value="ECO:0007669"/>
    <property type="project" value="InterPro"/>
</dbReference>
<reference evidence="7 8" key="1">
    <citation type="submission" date="2020-11" db="EMBL/GenBank/DDBJ databases">
        <title>Kefir isolates.</title>
        <authorList>
            <person name="Marcisauskas S."/>
            <person name="Kim Y."/>
            <person name="Blasche S."/>
        </authorList>
    </citation>
    <scope>NUCLEOTIDE SEQUENCE [LARGE SCALE GENOMIC DNA]</scope>
    <source>
        <strain evidence="7 8">KR</strain>
    </source>
</reference>
<dbReference type="PANTHER" id="PTHR12599">
    <property type="entry name" value="PTERIN-4-ALPHA-CARBINOLAMINE DEHYDRATASE"/>
    <property type="match status" value="1"/>
</dbReference>
<dbReference type="AlphaFoldDB" id="A0A9P7B3D7"/>
<evidence type="ECO:0000256" key="3">
    <source>
        <dbReference type="ARBA" id="ARBA00013252"/>
    </source>
</evidence>
<evidence type="ECO:0000256" key="5">
    <source>
        <dbReference type="ARBA" id="ARBA00030497"/>
    </source>
</evidence>
<dbReference type="PANTHER" id="PTHR12599:SF0">
    <property type="entry name" value="PTERIN-4-ALPHA-CARBINOLAMINE DEHYDRATASE"/>
    <property type="match status" value="1"/>
</dbReference>
<dbReference type="EMBL" id="PUHQ01000180">
    <property type="protein sequence ID" value="KAG0653712.1"/>
    <property type="molecule type" value="Genomic_DNA"/>
</dbReference>
<keyword evidence="8" id="KW-1185">Reference proteome</keyword>
<evidence type="ECO:0000256" key="2">
    <source>
        <dbReference type="ARBA" id="ARBA00006472"/>
    </source>
</evidence>
<dbReference type="CDD" id="cd00914">
    <property type="entry name" value="PCD_DCoH_subfamily_b"/>
    <property type="match status" value="1"/>
</dbReference>
<evidence type="ECO:0000313" key="7">
    <source>
        <dbReference type="EMBL" id="KAG0656841.1"/>
    </source>
</evidence>
<dbReference type="NCBIfam" id="NF002018">
    <property type="entry name" value="PRK00823.1-3"/>
    <property type="match status" value="1"/>
</dbReference>
<dbReference type="Pfam" id="PF01329">
    <property type="entry name" value="Pterin_4a"/>
    <property type="match status" value="1"/>
</dbReference>
<protein>
    <recommendedName>
        <fullName evidence="3">4a-hydroxytetrahydrobiopterin dehydratase</fullName>
        <ecNumber evidence="3">4.2.1.96</ecNumber>
    </recommendedName>
    <alternativeName>
        <fullName evidence="5">4-alpha-hydroxy-tetrahydropterin dehydratase</fullName>
    </alternativeName>
</protein>
<comment type="similarity">
    <text evidence="2">Belongs to the pterin-4-alpha-carbinolamine dehydratase family.</text>
</comment>
<comment type="caution">
    <text evidence="7">The sequence shown here is derived from an EMBL/GenBank/DDBJ whole genome shotgun (WGS) entry which is preliminary data.</text>
</comment>
<evidence type="ECO:0000256" key="4">
    <source>
        <dbReference type="ARBA" id="ARBA00023239"/>
    </source>
</evidence>
<comment type="catalytic activity">
    <reaction evidence="1">
        <text>(4aS,6R)-4a-hydroxy-L-erythro-5,6,7,8-tetrahydrobiopterin = (6R)-L-erythro-6,7-dihydrobiopterin + H2O</text>
        <dbReference type="Rhea" id="RHEA:11920"/>
        <dbReference type="ChEBI" id="CHEBI:15377"/>
        <dbReference type="ChEBI" id="CHEBI:15642"/>
        <dbReference type="ChEBI" id="CHEBI:43120"/>
        <dbReference type="EC" id="4.2.1.96"/>
    </reaction>
</comment>
<organism evidence="7 8">
    <name type="scientific">Rhodotorula mucilaginosa</name>
    <name type="common">Yeast</name>
    <name type="synonym">Rhodotorula rubra</name>
    <dbReference type="NCBI Taxonomy" id="5537"/>
    <lineage>
        <taxon>Eukaryota</taxon>
        <taxon>Fungi</taxon>
        <taxon>Dikarya</taxon>
        <taxon>Basidiomycota</taxon>
        <taxon>Pucciniomycotina</taxon>
        <taxon>Microbotryomycetes</taxon>
        <taxon>Sporidiobolales</taxon>
        <taxon>Sporidiobolaceae</taxon>
        <taxon>Rhodotorula</taxon>
    </lineage>
</organism>
<dbReference type="EC" id="4.2.1.96" evidence="3"/>
<dbReference type="HAMAP" id="MF_00434">
    <property type="entry name" value="Pterin_4_alpha"/>
    <property type="match status" value="1"/>
</dbReference>